<protein>
    <submittedName>
        <fullName evidence="1">Uncharacterized protein</fullName>
    </submittedName>
</protein>
<name>A0A246RNU2_9ACTN</name>
<dbReference type="OrthoDB" id="3344845at2"/>
<accession>A0A246RNU2</accession>
<dbReference type="EMBL" id="MZMV01000014">
    <property type="protein sequence ID" value="OWV08945.1"/>
    <property type="molecule type" value="Genomic_DNA"/>
</dbReference>
<evidence type="ECO:0000313" key="2">
    <source>
        <dbReference type="Proteomes" id="UP000197174"/>
    </source>
</evidence>
<evidence type="ECO:0000313" key="1">
    <source>
        <dbReference type="EMBL" id="OWV08945.1"/>
    </source>
</evidence>
<dbReference type="AlphaFoldDB" id="A0A246RNU2"/>
<reference evidence="1 2" key="1">
    <citation type="submission" date="2017-03" db="EMBL/GenBank/DDBJ databases">
        <title>Whole genome sequence of Micromonospora wenchangensis, isolated from mangrove soil.</title>
        <authorList>
            <person name="Yang H."/>
        </authorList>
    </citation>
    <scope>NUCLEOTIDE SEQUENCE [LARGE SCALE GENOMIC DNA]</scope>
    <source>
        <strain evidence="1 2">CCTCC AA 2012002</strain>
    </source>
</reference>
<organism evidence="1 2">
    <name type="scientific">Micromonospora wenchangensis</name>
    <dbReference type="NCBI Taxonomy" id="1185415"/>
    <lineage>
        <taxon>Bacteria</taxon>
        <taxon>Bacillati</taxon>
        <taxon>Actinomycetota</taxon>
        <taxon>Actinomycetes</taxon>
        <taxon>Micromonosporales</taxon>
        <taxon>Micromonosporaceae</taxon>
        <taxon>Micromonospora</taxon>
    </lineage>
</organism>
<keyword evidence="2" id="KW-1185">Reference proteome</keyword>
<sequence>MFNGGSADGAQLAWNNQSVTQNNTRVEQIAPGYEALAKALTEMLQQVPAMGLSEEAREDIDAASREILAEIVQDEPRPGPIRRAATVLRTWLTPIAAAGTAGVGQGVSDGAQEAARTAIELISPF</sequence>
<proteinExistence type="predicted"/>
<comment type="caution">
    <text evidence="1">The sequence shown here is derived from an EMBL/GenBank/DDBJ whole genome shotgun (WGS) entry which is preliminary data.</text>
</comment>
<dbReference type="Proteomes" id="UP000197174">
    <property type="component" value="Unassembled WGS sequence"/>
</dbReference>
<gene>
    <name evidence="1" type="ORF">B5D80_11230</name>
</gene>